<dbReference type="PROSITE" id="PS00070">
    <property type="entry name" value="ALDEHYDE_DEHYDR_CYS"/>
    <property type="match status" value="1"/>
</dbReference>
<keyword evidence="2 4" id="KW-0560">Oxidoreductase</keyword>
<evidence type="ECO:0000259" key="5">
    <source>
        <dbReference type="Pfam" id="PF00171"/>
    </source>
</evidence>
<dbReference type="InterPro" id="IPR016161">
    <property type="entry name" value="Ald_DH/histidinol_DH"/>
</dbReference>
<dbReference type="InterPro" id="IPR029510">
    <property type="entry name" value="Ald_DH_CS_GLU"/>
</dbReference>
<dbReference type="InterPro" id="IPR016162">
    <property type="entry name" value="Ald_DH_N"/>
</dbReference>
<evidence type="ECO:0000313" key="6">
    <source>
        <dbReference type="EMBL" id="SHL28287.1"/>
    </source>
</evidence>
<dbReference type="PANTHER" id="PTHR11699">
    <property type="entry name" value="ALDEHYDE DEHYDROGENASE-RELATED"/>
    <property type="match status" value="1"/>
</dbReference>
<dbReference type="InterPro" id="IPR016160">
    <property type="entry name" value="Ald_DH_CS_CYS"/>
</dbReference>
<dbReference type="AlphaFoldDB" id="A0A1M6ZCV0"/>
<dbReference type="InterPro" id="IPR015590">
    <property type="entry name" value="Aldehyde_DH_dom"/>
</dbReference>
<dbReference type="InterPro" id="IPR016163">
    <property type="entry name" value="Ald_DH_C"/>
</dbReference>
<dbReference type="FunFam" id="3.40.605.10:FF:000007">
    <property type="entry name" value="NAD/NADP-dependent betaine aldehyde dehydrogenase"/>
    <property type="match status" value="1"/>
</dbReference>
<feature type="active site" evidence="3">
    <location>
        <position position="257"/>
    </location>
</feature>
<organism evidence="6 7">
    <name type="scientific">Chryseobacterium contaminans</name>
    <dbReference type="NCBI Taxonomy" id="1423959"/>
    <lineage>
        <taxon>Bacteria</taxon>
        <taxon>Pseudomonadati</taxon>
        <taxon>Bacteroidota</taxon>
        <taxon>Flavobacteriia</taxon>
        <taxon>Flavobacteriales</taxon>
        <taxon>Weeksellaceae</taxon>
        <taxon>Chryseobacterium group</taxon>
        <taxon>Chryseobacterium</taxon>
    </lineage>
</organism>
<proteinExistence type="inferred from homology"/>
<evidence type="ECO:0000256" key="2">
    <source>
        <dbReference type="ARBA" id="ARBA00023002"/>
    </source>
</evidence>
<evidence type="ECO:0000313" key="7">
    <source>
        <dbReference type="Proteomes" id="UP000184069"/>
    </source>
</evidence>
<comment type="similarity">
    <text evidence="1 4">Belongs to the aldehyde dehydrogenase family.</text>
</comment>
<accession>A0A1M6ZCV0</accession>
<dbReference type="SUPFAM" id="SSF53720">
    <property type="entry name" value="ALDH-like"/>
    <property type="match status" value="1"/>
</dbReference>
<protein>
    <submittedName>
        <fullName evidence="6">Acyl-CoA reductase</fullName>
    </submittedName>
</protein>
<evidence type="ECO:0000256" key="4">
    <source>
        <dbReference type="RuleBase" id="RU003345"/>
    </source>
</evidence>
<evidence type="ECO:0000256" key="3">
    <source>
        <dbReference type="PROSITE-ProRule" id="PRU10007"/>
    </source>
</evidence>
<dbReference type="InterPro" id="IPR044086">
    <property type="entry name" value="LUC3-like"/>
</dbReference>
<dbReference type="STRING" id="1423959.SAMN05444407_103180"/>
<feature type="domain" description="Aldehyde dehydrogenase" evidence="5">
    <location>
        <begin position="28"/>
        <end position="479"/>
    </location>
</feature>
<reference evidence="6 7" key="1">
    <citation type="submission" date="2016-11" db="EMBL/GenBank/DDBJ databases">
        <authorList>
            <person name="Jaros S."/>
            <person name="Januszkiewicz K."/>
            <person name="Wedrychowicz H."/>
        </authorList>
    </citation>
    <scope>NUCLEOTIDE SEQUENCE [LARGE SCALE GENOMIC DNA]</scope>
    <source>
        <strain evidence="6 7">DSM 27621</strain>
    </source>
</reference>
<dbReference type="Proteomes" id="UP000184069">
    <property type="component" value="Unassembled WGS sequence"/>
</dbReference>
<dbReference type="PROSITE" id="PS00687">
    <property type="entry name" value="ALDEHYDE_DEHYDR_GLU"/>
    <property type="match status" value="1"/>
</dbReference>
<dbReference type="Gene3D" id="3.40.605.10">
    <property type="entry name" value="Aldehyde Dehydrogenase, Chain A, domain 1"/>
    <property type="match status" value="1"/>
</dbReference>
<dbReference type="Gene3D" id="3.40.309.10">
    <property type="entry name" value="Aldehyde Dehydrogenase, Chain A, domain 2"/>
    <property type="match status" value="1"/>
</dbReference>
<gene>
    <name evidence="6" type="ORF">SAMN05444407_103180</name>
</gene>
<dbReference type="CDD" id="cd07106">
    <property type="entry name" value="ALDH_AldA-AAD23400"/>
    <property type="match status" value="1"/>
</dbReference>
<dbReference type="EMBL" id="FRBM01000003">
    <property type="protein sequence ID" value="SHL28287.1"/>
    <property type="molecule type" value="Genomic_DNA"/>
</dbReference>
<evidence type="ECO:0000256" key="1">
    <source>
        <dbReference type="ARBA" id="ARBA00009986"/>
    </source>
</evidence>
<dbReference type="GO" id="GO:0016620">
    <property type="term" value="F:oxidoreductase activity, acting on the aldehyde or oxo group of donors, NAD or NADP as acceptor"/>
    <property type="evidence" value="ECO:0007669"/>
    <property type="project" value="InterPro"/>
</dbReference>
<dbReference type="Pfam" id="PF00171">
    <property type="entry name" value="Aldedh"/>
    <property type="match status" value="1"/>
</dbReference>
<sequence length="484" mass="53223">MFSSFSNYVKYKIFKIMERTSLETKTSNSNTDFLSLNPSTLEVIGKVENTSHEEIDVIIEKAKKAQKRWAARPDAERKEILLQVAEALQTHSKHLAEWITREQGKPLNGPGANFEMQACVGWTQVPASLDLPEEVVFEDETRKDILYRNPIGVVAAIAPWNWPLMIAIWQIIPSLRMGNAVVIKPSEYTTYCSLEMIKVINSVLPEDILQVVTGKGEVGGYLTSHPEIGKIMFTGSIATGKKVIEASANNMARLTLECGGNDAGIILPGLEIAKHIENIFWGAFLNMGQTCACLKRLYVHEDDYEKVVEALAGYSSNIPMGNGADEAVVLGPIQNKMQYDKIQDLIRDAESTGADFLFKGQKPDLEGYFIPVTLVGNVDNGDRIVDEEQFGPVLPIIKYKTVEEAINKANNSENGLGASVWSDHPDEAQKVAAQLEAGTVWINQHGAIHPFVPFGGAKQSGYGVEFGIEGLKAVTTPKVISTKK</sequence>
<name>A0A1M6ZCV0_9FLAO</name>